<protein>
    <submittedName>
        <fullName evidence="3">TPM domain-containing protein</fullName>
    </submittedName>
</protein>
<accession>A0A550J956</accession>
<dbReference type="PANTHER" id="PTHR30373">
    <property type="entry name" value="UPF0603 PROTEIN YGCG"/>
    <property type="match status" value="1"/>
</dbReference>
<dbReference type="RefSeq" id="WP_092058826.1">
    <property type="nucleotide sequence ID" value="NZ_FOJJ01000041.1"/>
</dbReference>
<keyword evidence="1" id="KW-0812">Transmembrane</keyword>
<keyword evidence="4" id="KW-1185">Reference proteome</keyword>
<dbReference type="PANTHER" id="PTHR30373:SF2">
    <property type="entry name" value="UPF0603 PROTEIN YGCG"/>
    <property type="match status" value="1"/>
</dbReference>
<dbReference type="Pfam" id="PF04536">
    <property type="entry name" value="TPM_phosphatase"/>
    <property type="match status" value="1"/>
</dbReference>
<gene>
    <name evidence="3" type="ORF">FL622_12530</name>
</gene>
<evidence type="ECO:0000259" key="2">
    <source>
        <dbReference type="Pfam" id="PF04536"/>
    </source>
</evidence>
<dbReference type="Proteomes" id="UP000317155">
    <property type="component" value="Unassembled WGS sequence"/>
</dbReference>
<reference evidence="3 4" key="1">
    <citation type="submission" date="2019-07" db="EMBL/GenBank/DDBJ databases">
        <title>Insights of Desulfuromonas acetexigens electromicrobiology.</title>
        <authorList>
            <person name="Katuri K."/>
            <person name="Sapireddy V."/>
            <person name="Shaw D.R."/>
            <person name="Saikaly P."/>
        </authorList>
    </citation>
    <scope>NUCLEOTIDE SEQUENCE [LARGE SCALE GENOMIC DNA]</scope>
    <source>
        <strain evidence="3 4">2873</strain>
    </source>
</reference>
<dbReference type="OrthoDB" id="9810918at2"/>
<dbReference type="EMBL" id="VJVV01000009">
    <property type="protein sequence ID" value="TRO79731.1"/>
    <property type="molecule type" value="Genomic_DNA"/>
</dbReference>
<keyword evidence="1" id="KW-0472">Membrane</keyword>
<organism evidence="3 4">
    <name type="scientific">Trichloromonas acetexigens</name>
    <dbReference type="NCBI Taxonomy" id="38815"/>
    <lineage>
        <taxon>Bacteria</taxon>
        <taxon>Pseudomonadati</taxon>
        <taxon>Thermodesulfobacteriota</taxon>
        <taxon>Desulfuromonadia</taxon>
        <taxon>Desulfuromonadales</taxon>
        <taxon>Trichloromonadaceae</taxon>
        <taxon>Trichloromonas</taxon>
    </lineage>
</organism>
<feature type="transmembrane region" description="Helical" evidence="1">
    <location>
        <begin position="177"/>
        <end position="195"/>
    </location>
</feature>
<dbReference type="AlphaFoldDB" id="A0A550J956"/>
<dbReference type="InterPro" id="IPR007621">
    <property type="entry name" value="TPM_dom"/>
</dbReference>
<sequence length="238" mass="24780">MAWLFKILPAVVLLLLLPLSAVSLDVPPATGYVVDRAGLLSPGTRLKLEQFLENFEKSDSTQLAVLTIPSLEGEALEGYAIKVAESWGIGQKGKDNGALLLVAKTERKVRIEVGYGLEGRLTDLLAGRIIDYEITPRFKQGDFDGGVIAGVASMAEAVRGEYQGTGSTGRKKKDNPWGILALLFFLGPGLMLLGGPSNHRRRGGFWIGGPPFGGGGSGGGFGGFGGGGFGGGGSSGSW</sequence>
<evidence type="ECO:0000256" key="1">
    <source>
        <dbReference type="SAM" id="Phobius"/>
    </source>
</evidence>
<evidence type="ECO:0000313" key="4">
    <source>
        <dbReference type="Proteomes" id="UP000317155"/>
    </source>
</evidence>
<proteinExistence type="predicted"/>
<dbReference type="Gene3D" id="3.10.310.50">
    <property type="match status" value="1"/>
</dbReference>
<keyword evidence="1" id="KW-1133">Transmembrane helix</keyword>
<name>A0A550J956_9BACT</name>
<evidence type="ECO:0000313" key="3">
    <source>
        <dbReference type="EMBL" id="TRO79731.1"/>
    </source>
</evidence>
<feature type="domain" description="TPM" evidence="2">
    <location>
        <begin position="33"/>
        <end position="156"/>
    </location>
</feature>
<comment type="caution">
    <text evidence="3">The sequence shown here is derived from an EMBL/GenBank/DDBJ whole genome shotgun (WGS) entry which is preliminary data.</text>
</comment>